<reference evidence="2 3" key="1">
    <citation type="journal article" date="2014" name="Genome Biol. Evol.">
        <title>The genome of the myxosporean Thelohanellus kitauei shows adaptations to nutrient acquisition within its fish host.</title>
        <authorList>
            <person name="Yang Y."/>
            <person name="Xiong J."/>
            <person name="Zhou Z."/>
            <person name="Huo F."/>
            <person name="Miao W."/>
            <person name="Ran C."/>
            <person name="Liu Y."/>
            <person name="Zhang J."/>
            <person name="Feng J."/>
            <person name="Wang M."/>
            <person name="Wang M."/>
            <person name="Wang L."/>
            <person name="Yao B."/>
        </authorList>
    </citation>
    <scope>NUCLEOTIDE SEQUENCE [LARGE SCALE GENOMIC DNA]</scope>
    <source>
        <strain evidence="2">Wuqing</strain>
    </source>
</reference>
<proteinExistence type="predicted"/>
<dbReference type="AlphaFoldDB" id="A0A0C2MLU6"/>
<organism evidence="2 3">
    <name type="scientific">Thelohanellus kitauei</name>
    <name type="common">Myxosporean</name>
    <dbReference type="NCBI Taxonomy" id="669202"/>
    <lineage>
        <taxon>Eukaryota</taxon>
        <taxon>Metazoa</taxon>
        <taxon>Cnidaria</taxon>
        <taxon>Myxozoa</taxon>
        <taxon>Myxosporea</taxon>
        <taxon>Bivalvulida</taxon>
        <taxon>Platysporina</taxon>
        <taxon>Myxobolidae</taxon>
        <taxon>Thelohanellus</taxon>
    </lineage>
</organism>
<keyword evidence="3" id="KW-1185">Reference proteome</keyword>
<evidence type="ECO:0000313" key="3">
    <source>
        <dbReference type="Proteomes" id="UP000031668"/>
    </source>
</evidence>
<feature type="region of interest" description="Disordered" evidence="1">
    <location>
        <begin position="16"/>
        <end position="47"/>
    </location>
</feature>
<comment type="caution">
    <text evidence="2">The sequence shown here is derived from an EMBL/GenBank/DDBJ whole genome shotgun (WGS) entry which is preliminary data.</text>
</comment>
<dbReference type="EMBL" id="JWZT01002930">
    <property type="protein sequence ID" value="KII68156.1"/>
    <property type="molecule type" value="Genomic_DNA"/>
</dbReference>
<sequence length="112" mass="12692">MAFSLTAFLASIFKKKQRNEEDKAEKEQPSIERQPSLKTRPSLNKHKSLEPLNLSYSNLPAKTTSGNKKDVYDVLKSIKTFQHFPKFYTGLLGVDGTGSTFPVGFHQRIVNF</sequence>
<evidence type="ECO:0000256" key="1">
    <source>
        <dbReference type="SAM" id="MobiDB-lite"/>
    </source>
</evidence>
<gene>
    <name evidence="2" type="ORF">RF11_04893</name>
</gene>
<protein>
    <submittedName>
        <fullName evidence="2">Uncharacterized protein</fullName>
    </submittedName>
</protein>
<feature type="compositionally biased region" description="Basic and acidic residues" evidence="1">
    <location>
        <begin position="18"/>
        <end position="30"/>
    </location>
</feature>
<name>A0A0C2MLU6_THEKT</name>
<evidence type="ECO:0000313" key="2">
    <source>
        <dbReference type="EMBL" id="KII68156.1"/>
    </source>
</evidence>
<dbReference type="Proteomes" id="UP000031668">
    <property type="component" value="Unassembled WGS sequence"/>
</dbReference>
<feature type="compositionally biased region" description="Polar residues" evidence="1">
    <location>
        <begin position="31"/>
        <end position="42"/>
    </location>
</feature>
<accession>A0A0C2MLU6</accession>